<keyword evidence="1" id="KW-0812">Transmembrane</keyword>
<feature type="transmembrane region" description="Helical" evidence="1">
    <location>
        <begin position="56"/>
        <end position="76"/>
    </location>
</feature>
<dbReference type="EMBL" id="JBHLVF010000041">
    <property type="protein sequence ID" value="MFC0395183.1"/>
    <property type="molecule type" value="Genomic_DNA"/>
</dbReference>
<dbReference type="Proteomes" id="UP001589818">
    <property type="component" value="Unassembled WGS sequence"/>
</dbReference>
<organism evidence="2 3">
    <name type="scientific">Paenibacillus mendelii</name>
    <dbReference type="NCBI Taxonomy" id="206163"/>
    <lineage>
        <taxon>Bacteria</taxon>
        <taxon>Bacillati</taxon>
        <taxon>Bacillota</taxon>
        <taxon>Bacilli</taxon>
        <taxon>Bacillales</taxon>
        <taxon>Paenibacillaceae</taxon>
        <taxon>Paenibacillus</taxon>
    </lineage>
</organism>
<proteinExistence type="predicted"/>
<reference evidence="2 3" key="1">
    <citation type="submission" date="2024-09" db="EMBL/GenBank/DDBJ databases">
        <authorList>
            <person name="Sun Q."/>
            <person name="Mori K."/>
        </authorList>
    </citation>
    <scope>NUCLEOTIDE SEQUENCE [LARGE SCALE GENOMIC DNA]</scope>
    <source>
        <strain evidence="2 3">CCM 4839</strain>
    </source>
</reference>
<evidence type="ECO:0000313" key="3">
    <source>
        <dbReference type="Proteomes" id="UP001589818"/>
    </source>
</evidence>
<keyword evidence="3" id="KW-1185">Reference proteome</keyword>
<dbReference type="InterPro" id="IPR014617">
    <property type="entry name" value="YphA_Bacsu"/>
</dbReference>
<feature type="transmembrane region" description="Helical" evidence="1">
    <location>
        <begin position="109"/>
        <end position="128"/>
    </location>
</feature>
<accession>A0ABV6JGX6</accession>
<sequence length="207" mass="22602">MNEGYTAIWLLSIGLILYWTGWQRQVAGRITGSSILIYLLGASLLHPVNIPIGFDIALRGSAVWAFAAGFVGVAAVRNAMQTVFVILCAMLAGSVWLWIRYMYVSDPVFILVNPGWDGPLVAGLLAGLLTDRFRYHYAIVIFAATIAVFSGIVVRHTSIMIGNPAWWDGAAIGLVVARIAWNVKVGLRYLGGRIAEGHWRRQRGGSS</sequence>
<dbReference type="RefSeq" id="WP_204816314.1">
    <property type="nucleotide sequence ID" value="NZ_JANHOF010000001.1"/>
</dbReference>
<evidence type="ECO:0008006" key="4">
    <source>
        <dbReference type="Google" id="ProtNLM"/>
    </source>
</evidence>
<protein>
    <recommendedName>
        <fullName evidence="4">Integral membrane protein</fullName>
    </recommendedName>
</protein>
<feature type="transmembrane region" description="Helical" evidence="1">
    <location>
        <begin position="135"/>
        <end position="153"/>
    </location>
</feature>
<keyword evidence="1" id="KW-1133">Transmembrane helix</keyword>
<comment type="caution">
    <text evidence="2">The sequence shown here is derived from an EMBL/GenBank/DDBJ whole genome shotgun (WGS) entry which is preliminary data.</text>
</comment>
<name>A0ABV6JGX6_9BACL</name>
<feature type="transmembrane region" description="Helical" evidence="1">
    <location>
        <begin position="6"/>
        <end position="22"/>
    </location>
</feature>
<feature type="transmembrane region" description="Helical" evidence="1">
    <location>
        <begin position="34"/>
        <end position="50"/>
    </location>
</feature>
<dbReference type="Pfam" id="PF24124">
    <property type="entry name" value="YphA"/>
    <property type="match status" value="1"/>
</dbReference>
<gene>
    <name evidence="2" type="ORF">ACFFJ8_27930</name>
</gene>
<evidence type="ECO:0000256" key="1">
    <source>
        <dbReference type="SAM" id="Phobius"/>
    </source>
</evidence>
<evidence type="ECO:0000313" key="2">
    <source>
        <dbReference type="EMBL" id="MFC0395183.1"/>
    </source>
</evidence>
<feature type="transmembrane region" description="Helical" evidence="1">
    <location>
        <begin position="165"/>
        <end position="183"/>
    </location>
</feature>
<feature type="transmembrane region" description="Helical" evidence="1">
    <location>
        <begin position="83"/>
        <end position="103"/>
    </location>
</feature>
<keyword evidence="1" id="KW-0472">Membrane</keyword>